<feature type="domain" description="F-box" evidence="2">
    <location>
        <begin position="226"/>
        <end position="266"/>
    </location>
</feature>
<proteinExistence type="predicted"/>
<dbReference type="Pfam" id="PF00646">
    <property type="entry name" value="F-box"/>
    <property type="match status" value="2"/>
</dbReference>
<dbReference type="AlphaFoldDB" id="A0A0G2GM67"/>
<dbReference type="SUPFAM" id="SSF81383">
    <property type="entry name" value="F-box domain"/>
    <property type="match status" value="2"/>
</dbReference>
<feature type="region of interest" description="Disordered" evidence="1">
    <location>
        <begin position="88"/>
        <end position="132"/>
    </location>
</feature>
<evidence type="ECO:0000313" key="3">
    <source>
        <dbReference type="EMBL" id="KKY24538.1"/>
    </source>
</evidence>
<dbReference type="SMART" id="SM00256">
    <property type="entry name" value="FBOX"/>
    <property type="match status" value="2"/>
</dbReference>
<feature type="compositionally biased region" description="Low complexity" evidence="1">
    <location>
        <begin position="119"/>
        <end position="131"/>
    </location>
</feature>
<feature type="region of interest" description="Disordered" evidence="1">
    <location>
        <begin position="1"/>
        <end position="41"/>
    </location>
</feature>
<feature type="domain" description="F-box" evidence="2">
    <location>
        <begin position="182"/>
        <end position="219"/>
    </location>
</feature>
<evidence type="ECO:0000313" key="4">
    <source>
        <dbReference type="Proteomes" id="UP000034182"/>
    </source>
</evidence>
<feature type="compositionally biased region" description="Polar residues" evidence="1">
    <location>
        <begin position="1"/>
        <end position="12"/>
    </location>
</feature>
<dbReference type="Gene3D" id="1.20.1280.50">
    <property type="match status" value="1"/>
</dbReference>
<dbReference type="Proteomes" id="UP000034182">
    <property type="component" value="Unassembled WGS sequence"/>
</dbReference>
<reference evidence="3 4" key="1">
    <citation type="submission" date="2015-03" db="EMBL/GenBank/DDBJ databases">
        <authorList>
            <person name="Morales-Cruz A."/>
            <person name="Amrine K.C."/>
            <person name="Cantu D."/>
        </authorList>
    </citation>
    <scope>NUCLEOTIDE SEQUENCE [LARGE SCALE GENOMIC DNA]</scope>
    <source>
        <strain evidence="3">DS831</strain>
    </source>
</reference>
<gene>
    <name evidence="3" type="ORF">UCDDS831_g02434</name>
</gene>
<sequence length="307" mass="34586">MAPNQDVESTPTRGAPRPSLAKIDTSSHINHDSRNPSPTSEFSFTFSIFERTASDGERTPTGLTRIDVISNHSRGESFSISSPTSDFSFRFSNMEPPPAPQRRRETVTSSTRRHKRRATGLTSSISTTTSSAVDPFGTGSRIASPTRSSSIFSYRVFTPAQSEFFPRSMSQVVSPGSLLERLPAELHLELVGHLGACEARTMRLVSKYWRAVVTQWYKRDALSVRLPLDVQLRIGGYLDVESLIAMRATSRYWKEVVKKHGKDPAVVHSTRSALLCTYDECRGRGTSMYWRLWIRILRTIQRENPWV</sequence>
<dbReference type="CDD" id="cd09917">
    <property type="entry name" value="F-box_SF"/>
    <property type="match status" value="2"/>
</dbReference>
<reference evidence="3 4" key="2">
    <citation type="submission" date="2015-05" db="EMBL/GenBank/DDBJ databases">
        <title>Distinctive expansion of gene families associated with plant cell wall degradation and secondary metabolism in the genomes of grapevine trunk pathogens.</title>
        <authorList>
            <person name="Lawrence D.P."/>
            <person name="Travadon R."/>
            <person name="Rolshausen P.E."/>
            <person name="Baumgartner K."/>
        </authorList>
    </citation>
    <scope>NUCLEOTIDE SEQUENCE [LARGE SCALE GENOMIC DNA]</scope>
    <source>
        <strain evidence="3">DS831</strain>
    </source>
</reference>
<dbReference type="InterPro" id="IPR036047">
    <property type="entry name" value="F-box-like_dom_sf"/>
</dbReference>
<protein>
    <submittedName>
        <fullName evidence="3">Putative f-box domain cyclin-like protein</fullName>
    </submittedName>
</protein>
<dbReference type="EMBL" id="LAQI01000058">
    <property type="protein sequence ID" value="KKY24538.1"/>
    <property type="molecule type" value="Genomic_DNA"/>
</dbReference>
<organism evidence="3 4">
    <name type="scientific">Diplodia seriata</name>
    <dbReference type="NCBI Taxonomy" id="420778"/>
    <lineage>
        <taxon>Eukaryota</taxon>
        <taxon>Fungi</taxon>
        <taxon>Dikarya</taxon>
        <taxon>Ascomycota</taxon>
        <taxon>Pezizomycotina</taxon>
        <taxon>Dothideomycetes</taxon>
        <taxon>Dothideomycetes incertae sedis</taxon>
        <taxon>Botryosphaeriales</taxon>
        <taxon>Botryosphaeriaceae</taxon>
        <taxon>Diplodia</taxon>
    </lineage>
</organism>
<evidence type="ECO:0000256" key="1">
    <source>
        <dbReference type="SAM" id="MobiDB-lite"/>
    </source>
</evidence>
<accession>A0A0G2GM67</accession>
<dbReference type="InterPro" id="IPR001810">
    <property type="entry name" value="F-box_dom"/>
</dbReference>
<evidence type="ECO:0000259" key="2">
    <source>
        <dbReference type="SMART" id="SM00256"/>
    </source>
</evidence>
<name>A0A0G2GM67_9PEZI</name>
<comment type="caution">
    <text evidence="3">The sequence shown here is derived from an EMBL/GenBank/DDBJ whole genome shotgun (WGS) entry which is preliminary data.</text>
</comment>